<dbReference type="Gene3D" id="1.10.287.1490">
    <property type="match status" value="1"/>
</dbReference>
<dbReference type="PANTHER" id="PTHR32114:SF2">
    <property type="entry name" value="ABC TRANSPORTER ABCH.3"/>
    <property type="match status" value="1"/>
</dbReference>
<dbReference type="InterPro" id="IPR027417">
    <property type="entry name" value="P-loop_NTPase"/>
</dbReference>
<accession>A0ABU1IZ43</accession>
<feature type="coiled-coil region" evidence="4">
    <location>
        <begin position="238"/>
        <end position="265"/>
    </location>
</feature>
<keyword evidence="7" id="KW-1185">Reference proteome</keyword>
<name>A0ABU1IZ43_9BACL</name>
<gene>
    <name evidence="6" type="ORF">JOC58_001375</name>
</gene>
<evidence type="ECO:0000313" key="7">
    <source>
        <dbReference type="Proteomes" id="UP001185028"/>
    </source>
</evidence>
<dbReference type="GO" id="GO:0004527">
    <property type="term" value="F:exonuclease activity"/>
    <property type="evidence" value="ECO:0007669"/>
    <property type="project" value="UniProtKB-KW"/>
</dbReference>
<feature type="domain" description="Rad50/SbcC-type AAA" evidence="5">
    <location>
        <begin position="8"/>
        <end position="288"/>
    </location>
</feature>
<dbReference type="InterPro" id="IPR038729">
    <property type="entry name" value="Rad50/SbcC_AAA"/>
</dbReference>
<comment type="similarity">
    <text evidence="1">Belongs to the SMC family. SbcC subfamily.</text>
</comment>
<feature type="coiled-coil region" evidence="4">
    <location>
        <begin position="460"/>
        <end position="539"/>
    </location>
</feature>
<dbReference type="RefSeq" id="WP_188773672.1">
    <property type="nucleotide sequence ID" value="NZ_BMMB01000001.1"/>
</dbReference>
<dbReference type="Proteomes" id="UP001185028">
    <property type="component" value="Unassembled WGS sequence"/>
</dbReference>
<dbReference type="PANTHER" id="PTHR32114">
    <property type="entry name" value="ABC TRANSPORTER ABCH.3"/>
    <property type="match status" value="1"/>
</dbReference>
<dbReference type="EMBL" id="JAVDQH010000004">
    <property type="protein sequence ID" value="MDR6243488.1"/>
    <property type="molecule type" value="Genomic_DNA"/>
</dbReference>
<keyword evidence="6" id="KW-0540">Nuclease</keyword>
<evidence type="ECO:0000256" key="4">
    <source>
        <dbReference type="SAM" id="Coils"/>
    </source>
</evidence>
<comment type="caution">
    <text evidence="6">The sequence shown here is derived from an EMBL/GenBank/DDBJ whole genome shotgun (WGS) entry which is preliminary data.</text>
</comment>
<feature type="coiled-coil region" evidence="4">
    <location>
        <begin position="373"/>
        <end position="429"/>
    </location>
</feature>
<keyword evidence="6" id="KW-0378">Hydrolase</keyword>
<keyword evidence="4" id="KW-0175">Coiled coil</keyword>
<evidence type="ECO:0000256" key="3">
    <source>
        <dbReference type="ARBA" id="ARBA00013368"/>
    </source>
</evidence>
<dbReference type="Pfam" id="PF13476">
    <property type="entry name" value="AAA_23"/>
    <property type="match status" value="1"/>
</dbReference>
<dbReference type="SUPFAM" id="SSF52540">
    <property type="entry name" value="P-loop containing nucleoside triphosphate hydrolases"/>
    <property type="match status" value="2"/>
</dbReference>
<evidence type="ECO:0000259" key="5">
    <source>
        <dbReference type="Pfam" id="PF13476"/>
    </source>
</evidence>
<evidence type="ECO:0000313" key="6">
    <source>
        <dbReference type="EMBL" id="MDR6243488.1"/>
    </source>
</evidence>
<organism evidence="6 7">
    <name type="scientific">Paenibacillus hunanensis</name>
    <dbReference type="NCBI Taxonomy" id="539262"/>
    <lineage>
        <taxon>Bacteria</taxon>
        <taxon>Bacillati</taxon>
        <taxon>Bacillota</taxon>
        <taxon>Bacilli</taxon>
        <taxon>Bacillales</taxon>
        <taxon>Paenibacillaceae</taxon>
        <taxon>Paenibacillus</taxon>
    </lineage>
</organism>
<keyword evidence="6" id="KW-0269">Exonuclease</keyword>
<comment type="subunit">
    <text evidence="2">Heterodimer of SbcC and SbcD.</text>
</comment>
<proteinExistence type="inferred from homology"/>
<evidence type="ECO:0000256" key="2">
    <source>
        <dbReference type="ARBA" id="ARBA00011322"/>
    </source>
</evidence>
<feature type="coiled-coil region" evidence="4">
    <location>
        <begin position="297"/>
        <end position="331"/>
    </location>
</feature>
<protein>
    <recommendedName>
        <fullName evidence="3">Nuclease SbcCD subunit C</fullName>
    </recommendedName>
</protein>
<dbReference type="Gene3D" id="3.40.50.300">
    <property type="entry name" value="P-loop containing nucleotide triphosphate hydrolases"/>
    <property type="match status" value="1"/>
</dbReference>
<evidence type="ECO:0000256" key="1">
    <source>
        <dbReference type="ARBA" id="ARBA00006930"/>
    </source>
</evidence>
<reference evidence="6 7" key="1">
    <citation type="submission" date="2023-07" db="EMBL/GenBank/DDBJ databases">
        <title>Genomic Encyclopedia of Type Strains, Phase IV (KMG-IV): sequencing the most valuable type-strain genomes for metagenomic binning, comparative biology and taxonomic classification.</title>
        <authorList>
            <person name="Goeker M."/>
        </authorList>
    </citation>
    <scope>NUCLEOTIDE SEQUENCE [LARGE SCALE GENOMIC DNA]</scope>
    <source>
        <strain evidence="6 7">DSM 22170</strain>
    </source>
</reference>
<sequence length="661" mass="75280">MTTILLLRLTLRNFKGIDEFEFNLDGKHTKIFGANATGKTTIVDAFYWLLFGKDSQNRTDFQIKKLNPDGTVAQHMLEHEVEGVLQIDGIERTFRRVFAEKWTKKRGSVKKEFTGHETCYFVDEVPMKEVAYKAEVAQIIKEDIFRLITNPVHFNEQLKTEQRRALLLDICGDVTDQDVISSNEELKELPGYLNGRTIEQHRSIIEGQKRNLNKEIEKIPIRIDEVRRSMPDISQIDVNKIDTEISNLRDQIAEQENQLQQIRSGSAAIDIQNNIRHLEGKLLEITNRLKAGSVDLIAAQRKALADHQWEYDQLTQQIAQKRSQCQNNQRRIDAGKATAQTLRNRWSEVKAATFEHKHENEGSCPTCGQALPEDQLQEAFEKAEADFNRQRAQTLESIQMDGKASMKEVNELEASNETLLAEIETLTQQQSEKQAGIIFAKTELADLDDAMIDPKEDADYQAVQQQIVALQNQLKDIRTLEQESVANTQQMIASLRTEAAQLEQQRAQVTQANAVTARIAELEQQEARLAEEYEQLEYQVFLIENFIRTKVSMLEGRINSKFKYARFKLFETQINGGLKEVCETTYRGVPYSSGLNHAARINVGLDIVNTLSVHCGVTAPIFFDNAESVTKLIDTNSQMIPLVVSKEDATLRIENMEGVHA</sequence>